<organism evidence="8 9">
    <name type="scientific">Paraburkholderia unamae</name>
    <dbReference type="NCBI Taxonomy" id="219649"/>
    <lineage>
        <taxon>Bacteria</taxon>
        <taxon>Pseudomonadati</taxon>
        <taxon>Pseudomonadota</taxon>
        <taxon>Betaproteobacteria</taxon>
        <taxon>Burkholderiales</taxon>
        <taxon>Burkholderiaceae</taxon>
        <taxon>Paraburkholderia</taxon>
    </lineage>
</organism>
<dbReference type="InterPro" id="IPR017927">
    <property type="entry name" value="FAD-bd_FR_type"/>
</dbReference>
<evidence type="ECO:0000256" key="5">
    <source>
        <dbReference type="SAM" id="Phobius"/>
    </source>
</evidence>
<evidence type="ECO:0000313" key="8">
    <source>
        <dbReference type="EMBL" id="PVX61207.1"/>
    </source>
</evidence>
<dbReference type="Pfam" id="PF00258">
    <property type="entry name" value="Flavodoxin_1"/>
    <property type="match status" value="1"/>
</dbReference>
<keyword evidence="1" id="KW-0285">Flavoprotein</keyword>
<protein>
    <recommendedName>
        <fullName evidence="4">NADPH--hemoprotein reductase</fullName>
        <ecNumber evidence="4">1.6.2.4</ecNumber>
    </recommendedName>
</protein>
<feature type="transmembrane region" description="Helical" evidence="5">
    <location>
        <begin position="31"/>
        <end position="50"/>
    </location>
</feature>
<dbReference type="PANTHER" id="PTHR19384:SF17">
    <property type="entry name" value="NADPH--CYTOCHROME P450 REDUCTASE"/>
    <property type="match status" value="1"/>
</dbReference>
<dbReference type="InterPro" id="IPR029039">
    <property type="entry name" value="Flavoprotein-like_sf"/>
</dbReference>
<dbReference type="Proteomes" id="UP000245712">
    <property type="component" value="Unassembled WGS sequence"/>
</dbReference>
<comment type="caution">
    <text evidence="8">The sequence shown here is derived from an EMBL/GenBank/DDBJ whole genome shotgun (WGS) entry which is preliminary data.</text>
</comment>
<accession>A0ABX5KCG1</accession>
<keyword evidence="5" id="KW-0812">Transmembrane</keyword>
<evidence type="ECO:0000259" key="6">
    <source>
        <dbReference type="PROSITE" id="PS50902"/>
    </source>
</evidence>
<reference evidence="8 9" key="1">
    <citation type="submission" date="2018-05" db="EMBL/GenBank/DDBJ databases">
        <title>Genomic Encyclopedia of Type Strains, Phase IV (KMG-V): Genome sequencing to study the core and pangenomes of soil and plant-associated prokaryotes.</title>
        <authorList>
            <person name="Whitman W."/>
        </authorList>
    </citation>
    <scope>NUCLEOTIDE SEQUENCE [LARGE SCALE GENOMIC DNA]</scope>
    <source>
        <strain evidence="8 9">SCZa-39</strain>
    </source>
</reference>
<dbReference type="CDD" id="cd06200">
    <property type="entry name" value="SiR_like1"/>
    <property type="match status" value="1"/>
</dbReference>
<evidence type="ECO:0000256" key="3">
    <source>
        <dbReference type="ARBA" id="ARBA00022982"/>
    </source>
</evidence>
<dbReference type="PROSITE" id="PS51384">
    <property type="entry name" value="FAD_FR"/>
    <property type="match status" value="1"/>
</dbReference>
<dbReference type="PRINTS" id="PR00371">
    <property type="entry name" value="FPNCR"/>
</dbReference>
<keyword evidence="5" id="KW-1133">Transmembrane helix</keyword>
<feature type="domain" description="FAD-binding FR-type" evidence="7">
    <location>
        <begin position="222"/>
        <end position="396"/>
    </location>
</feature>
<name>A0ABX5KCG1_9BURK</name>
<dbReference type="RefSeq" id="WP_116615050.1">
    <property type="nucleotide sequence ID" value="NZ_QEOB01000043.1"/>
</dbReference>
<evidence type="ECO:0000256" key="1">
    <source>
        <dbReference type="ARBA" id="ARBA00022630"/>
    </source>
</evidence>
<dbReference type="InterPro" id="IPR008254">
    <property type="entry name" value="Flavodoxin/NO_synth"/>
</dbReference>
<dbReference type="PRINTS" id="PR00369">
    <property type="entry name" value="FLAVODOXIN"/>
</dbReference>
<dbReference type="SUPFAM" id="SSF63380">
    <property type="entry name" value="Riboflavin synthase domain-like"/>
    <property type="match status" value="1"/>
</dbReference>
<evidence type="ECO:0000313" key="9">
    <source>
        <dbReference type="Proteomes" id="UP000245712"/>
    </source>
</evidence>
<sequence>MKARALISAPCVAWTLALASAALAWWSPLRLVSAAFVLLAYCAACVALVAQHRRRARGVASQTARDDLILIAYASQTGFAEQLAKESAAHLEAGGTRTRVASLGALTGADLAAHSRALFVVSTTGEGEAPDQAAPFVRHALRAHGMRDTLATLRFGVLALGDRRYRDYCAFGHRLSAWLIDRRAQPMFETIEVNNGAAAALHAWQAQLAGLCNGVTQAAWSAQPDSVWTLDTRTLLNPGSAGAGAYHLGLLAPNEAALDWRAGDIAEIQPRHARATVQRWLDAHGLDGAANVHCEGAPVQFADALATRCLPDVETTGQSAQAWIDRLQPLARRSYSIASVPADGRLELLVRQARWADCGAPGGHRLGLASGWLTEHAGQGEAITLRVRPNRAFHAPGDDRPLILIGNGTGLAGLRAHLKSRVREGHARNWLIFGERNAAHDAFYRDEIEHWRAGGFIERLDQVWSRDGGELRYVQDALLAARTRLLQWIDEGASIYVCGSLKGMAPAVHETLARVLGQARLDALTLEARYRRDVY</sequence>
<dbReference type="Gene3D" id="3.40.50.80">
    <property type="entry name" value="Nucleotide-binding domain of ferredoxin-NADP reductase (FNR) module"/>
    <property type="match status" value="1"/>
</dbReference>
<dbReference type="InterPro" id="IPR001094">
    <property type="entry name" value="Flavdoxin-like"/>
</dbReference>
<keyword evidence="3" id="KW-0813">Transport</keyword>
<evidence type="ECO:0000259" key="7">
    <source>
        <dbReference type="PROSITE" id="PS51384"/>
    </source>
</evidence>
<dbReference type="InterPro" id="IPR017938">
    <property type="entry name" value="Riboflavin_synthase-like_b-brl"/>
</dbReference>
<feature type="domain" description="Flavodoxin-like" evidence="6">
    <location>
        <begin position="69"/>
        <end position="209"/>
    </location>
</feature>
<dbReference type="EMBL" id="QEOB01000043">
    <property type="protein sequence ID" value="PVX61207.1"/>
    <property type="molecule type" value="Genomic_DNA"/>
</dbReference>
<keyword evidence="9" id="KW-1185">Reference proteome</keyword>
<dbReference type="SUPFAM" id="SSF52343">
    <property type="entry name" value="Ferredoxin reductase-like, C-terminal NADP-linked domain"/>
    <property type="match status" value="1"/>
</dbReference>
<dbReference type="Pfam" id="PF00175">
    <property type="entry name" value="NAD_binding_1"/>
    <property type="match status" value="1"/>
</dbReference>
<dbReference type="PANTHER" id="PTHR19384">
    <property type="entry name" value="NITRIC OXIDE SYNTHASE-RELATED"/>
    <property type="match status" value="1"/>
</dbReference>
<keyword evidence="3" id="KW-0249">Electron transport</keyword>
<proteinExistence type="predicted"/>
<evidence type="ECO:0000256" key="2">
    <source>
        <dbReference type="ARBA" id="ARBA00022643"/>
    </source>
</evidence>
<evidence type="ECO:0000256" key="4">
    <source>
        <dbReference type="ARBA" id="ARBA00023797"/>
    </source>
</evidence>
<gene>
    <name evidence="8" type="ORF">C7402_14354</name>
</gene>
<dbReference type="InterPro" id="IPR001433">
    <property type="entry name" value="OxRdtase_FAD/NAD-bd"/>
</dbReference>
<dbReference type="EC" id="1.6.2.4" evidence="4"/>
<keyword evidence="2" id="KW-0288">FMN</keyword>
<dbReference type="Gene3D" id="3.40.50.360">
    <property type="match status" value="1"/>
</dbReference>
<dbReference type="PROSITE" id="PS50902">
    <property type="entry name" value="FLAVODOXIN_LIKE"/>
    <property type="match status" value="1"/>
</dbReference>
<dbReference type="Gene3D" id="2.40.30.10">
    <property type="entry name" value="Translation factors"/>
    <property type="match status" value="1"/>
</dbReference>
<dbReference type="SUPFAM" id="SSF52218">
    <property type="entry name" value="Flavoproteins"/>
    <property type="match status" value="1"/>
</dbReference>
<dbReference type="InterPro" id="IPR039261">
    <property type="entry name" value="FNR_nucleotide-bd"/>
</dbReference>
<keyword evidence="5" id="KW-0472">Membrane</keyword>
<dbReference type="InterPro" id="IPR001709">
    <property type="entry name" value="Flavoprot_Pyr_Nucl_cyt_Rdtase"/>
</dbReference>